<organism evidence="2 3">
    <name type="scientific">Fasciola hepatica</name>
    <name type="common">Liver fluke</name>
    <dbReference type="NCBI Taxonomy" id="6192"/>
    <lineage>
        <taxon>Eukaryota</taxon>
        <taxon>Metazoa</taxon>
        <taxon>Spiralia</taxon>
        <taxon>Lophotrochozoa</taxon>
        <taxon>Platyhelminthes</taxon>
        <taxon>Trematoda</taxon>
        <taxon>Digenea</taxon>
        <taxon>Plagiorchiida</taxon>
        <taxon>Echinostomata</taxon>
        <taxon>Echinostomatoidea</taxon>
        <taxon>Fasciolidae</taxon>
        <taxon>Fasciola</taxon>
    </lineage>
</organism>
<accession>A0A4E0RVS2</accession>
<evidence type="ECO:0000313" key="3">
    <source>
        <dbReference type="Proteomes" id="UP000230066"/>
    </source>
</evidence>
<protein>
    <recommendedName>
        <fullName evidence="1">RPA-interacting protein C-terminal domain-containing protein</fullName>
    </recommendedName>
</protein>
<sequence length="225" mass="25371">MNQHKAMYQSTVQHRGEEWAKIIRQRMSLALSSRRQRFVDNLRHLHDTDADKSDEDSYLLEERKKLLSCLLAESETEQTDLNVLLQIQDKVLHELSDDINNCLTQPCTQDESLVCPVCGVGTLSLSGTLLSCHCGIRIDTQTDSVSLDAIARSLQIARESHCISGCSHPIRGWIMHQNVSDVHLPYPDGMTKHGPRQRENSAEQDDQVSLLCVGCDMCNFLEIVV</sequence>
<dbReference type="Pfam" id="PF14768">
    <property type="entry name" value="RPA_interact_C"/>
    <property type="match status" value="1"/>
</dbReference>
<proteinExistence type="predicted"/>
<dbReference type="InterPro" id="IPR028159">
    <property type="entry name" value="RPA_interact_C_dom"/>
</dbReference>
<feature type="domain" description="RPA-interacting protein C-terminal" evidence="1">
    <location>
        <begin position="114"/>
        <end position="171"/>
    </location>
</feature>
<dbReference type="AlphaFoldDB" id="A0A4E0RVS2"/>
<evidence type="ECO:0000259" key="1">
    <source>
        <dbReference type="Pfam" id="PF14768"/>
    </source>
</evidence>
<gene>
    <name evidence="2" type="ORF">D915_003528</name>
</gene>
<dbReference type="Proteomes" id="UP000230066">
    <property type="component" value="Unassembled WGS sequence"/>
</dbReference>
<comment type="caution">
    <text evidence="2">The sequence shown here is derived from an EMBL/GenBank/DDBJ whole genome shotgun (WGS) entry which is preliminary data.</text>
</comment>
<dbReference type="EMBL" id="JXXN02001138">
    <property type="protein sequence ID" value="THD25447.1"/>
    <property type="molecule type" value="Genomic_DNA"/>
</dbReference>
<name>A0A4E0RVS2_FASHE</name>
<keyword evidence="3" id="KW-1185">Reference proteome</keyword>
<reference evidence="2" key="1">
    <citation type="submission" date="2019-03" db="EMBL/GenBank/DDBJ databases">
        <title>Improved annotation for the trematode Fasciola hepatica.</title>
        <authorList>
            <person name="Choi Y.-J."/>
            <person name="Martin J."/>
            <person name="Mitreva M."/>
        </authorList>
    </citation>
    <scope>NUCLEOTIDE SEQUENCE [LARGE SCALE GENOMIC DNA]</scope>
</reference>
<evidence type="ECO:0000313" key="2">
    <source>
        <dbReference type="EMBL" id="THD25447.1"/>
    </source>
</evidence>